<evidence type="ECO:0000256" key="2">
    <source>
        <dbReference type="ARBA" id="ARBA00022729"/>
    </source>
</evidence>
<proteinExistence type="predicted"/>
<keyword evidence="7" id="KW-1185">Reference proteome</keyword>
<dbReference type="STRING" id="29563.SAMN02983006_00503"/>
<dbReference type="RefSeq" id="WP_089859164.1">
    <property type="nucleotide sequence ID" value="NZ_FOTI01000004.1"/>
</dbReference>
<sequence length="421" mass="47124">MNNIKNNFIIMMIFALIVVCSGAVLAEDTVELKMWHAWTGQDAFAKEVLLPKIEEFQKNNPNIKLKIQVIPNDNYRTKLRTQAAGGQIPDIMQTYPGSEVQPLVEAGMLMPLDDIINYWTDDLIAKETLKAYTFNNKVYAIPAKVNYTHFAFYNKDMLQEAGYDKWPATYQEFKKMADKLKENDIVPISLGNKAKWVLQSVYFSTIADRVAGADFLDKVLAGEKKFTDPEFIKALNIIKELADNDYFNKDANSLNDMEMRQAFYQKRAAIFFGGAWDIGGVIENAKEQNMNVGIATFPSIVGAKSPQALSGVTGSAFSIRAGLSEAQQAAAFKFLKFFYSEETYTDLLRTGSFVPAQVPLPDDISPQFQSVINLVNEHQIAPVYDAVLPLDLIQIINNGLQSLTAGQMTAEELAQQMQDNL</sequence>
<dbReference type="SUPFAM" id="SSF53850">
    <property type="entry name" value="Periplasmic binding protein-like II"/>
    <property type="match status" value="1"/>
</dbReference>
<keyword evidence="4" id="KW-0564">Palmitate</keyword>
<evidence type="ECO:0000256" key="5">
    <source>
        <dbReference type="ARBA" id="ARBA00023288"/>
    </source>
</evidence>
<evidence type="ECO:0000313" key="7">
    <source>
        <dbReference type="Proteomes" id="UP000199006"/>
    </source>
</evidence>
<keyword evidence="1" id="KW-1003">Cell membrane</keyword>
<name>A0A1I4FUQ7_9FIRM</name>
<dbReference type="PANTHER" id="PTHR43649:SF33">
    <property type="entry name" value="POLYGALACTURONAN_RHAMNOGALACTURONAN-BINDING PROTEIN YTCQ"/>
    <property type="match status" value="1"/>
</dbReference>
<dbReference type="Pfam" id="PF13416">
    <property type="entry name" value="SBP_bac_8"/>
    <property type="match status" value="1"/>
</dbReference>
<keyword evidence="3" id="KW-0472">Membrane</keyword>
<evidence type="ECO:0000313" key="6">
    <source>
        <dbReference type="EMBL" id="SFL21598.1"/>
    </source>
</evidence>
<evidence type="ECO:0000256" key="1">
    <source>
        <dbReference type="ARBA" id="ARBA00022475"/>
    </source>
</evidence>
<dbReference type="OrthoDB" id="41208at2"/>
<gene>
    <name evidence="6" type="ORF">SAMN02983006_00503</name>
</gene>
<organism evidence="6 7">
    <name type="scientific">Halanaerobium salsuginis</name>
    <dbReference type="NCBI Taxonomy" id="29563"/>
    <lineage>
        <taxon>Bacteria</taxon>
        <taxon>Bacillati</taxon>
        <taxon>Bacillota</taxon>
        <taxon>Clostridia</taxon>
        <taxon>Halanaerobiales</taxon>
        <taxon>Halanaerobiaceae</taxon>
        <taxon>Halanaerobium</taxon>
    </lineage>
</organism>
<dbReference type="InterPro" id="IPR050490">
    <property type="entry name" value="Bact_solute-bd_prot1"/>
</dbReference>
<dbReference type="PANTHER" id="PTHR43649">
    <property type="entry name" value="ARABINOSE-BINDING PROTEIN-RELATED"/>
    <property type="match status" value="1"/>
</dbReference>
<keyword evidence="5" id="KW-0449">Lipoprotein</keyword>
<dbReference type="Proteomes" id="UP000199006">
    <property type="component" value="Unassembled WGS sequence"/>
</dbReference>
<reference evidence="6 7" key="1">
    <citation type="submission" date="2016-10" db="EMBL/GenBank/DDBJ databases">
        <authorList>
            <person name="de Groot N.N."/>
        </authorList>
    </citation>
    <scope>NUCLEOTIDE SEQUENCE [LARGE SCALE GENOMIC DNA]</scope>
    <source>
        <strain evidence="6 7">ATCC 51327</strain>
    </source>
</reference>
<evidence type="ECO:0000256" key="4">
    <source>
        <dbReference type="ARBA" id="ARBA00023139"/>
    </source>
</evidence>
<dbReference type="AlphaFoldDB" id="A0A1I4FUQ7"/>
<dbReference type="Gene3D" id="3.40.190.10">
    <property type="entry name" value="Periplasmic binding protein-like II"/>
    <property type="match status" value="2"/>
</dbReference>
<accession>A0A1I4FUQ7</accession>
<dbReference type="InterPro" id="IPR006059">
    <property type="entry name" value="SBP"/>
</dbReference>
<dbReference type="EMBL" id="FOTI01000004">
    <property type="protein sequence ID" value="SFL21598.1"/>
    <property type="molecule type" value="Genomic_DNA"/>
</dbReference>
<protein>
    <submittedName>
        <fullName evidence="6">Carbohydrate ABC transporter substrate-binding protein, CUT1 family</fullName>
    </submittedName>
</protein>
<evidence type="ECO:0000256" key="3">
    <source>
        <dbReference type="ARBA" id="ARBA00023136"/>
    </source>
</evidence>
<keyword evidence="2" id="KW-0732">Signal</keyword>